<protein>
    <submittedName>
        <fullName evidence="3">Alpha/beta hydrolase</fullName>
    </submittedName>
</protein>
<accession>A0ABW1RBI8</accession>
<reference evidence="4" key="1">
    <citation type="journal article" date="2019" name="Int. J. Syst. Evol. Microbiol.">
        <title>The Global Catalogue of Microorganisms (GCM) 10K type strain sequencing project: providing services to taxonomists for standard genome sequencing and annotation.</title>
        <authorList>
            <consortium name="The Broad Institute Genomics Platform"/>
            <consortium name="The Broad Institute Genome Sequencing Center for Infectious Disease"/>
            <person name="Wu L."/>
            <person name="Ma J."/>
        </authorList>
    </citation>
    <scope>NUCLEOTIDE SEQUENCE [LARGE SCALE GENOMIC DNA]</scope>
    <source>
        <strain evidence="4">CCM 8932</strain>
    </source>
</reference>
<evidence type="ECO:0000256" key="1">
    <source>
        <dbReference type="SAM" id="Phobius"/>
    </source>
</evidence>
<keyword evidence="1" id="KW-1133">Transmembrane helix</keyword>
<keyword evidence="1" id="KW-0472">Membrane</keyword>
<comment type="caution">
    <text evidence="3">The sequence shown here is derived from an EMBL/GenBank/DDBJ whole genome shotgun (WGS) entry which is preliminary data.</text>
</comment>
<dbReference type="Gene3D" id="3.40.50.1820">
    <property type="entry name" value="alpha/beta hydrolase"/>
    <property type="match status" value="1"/>
</dbReference>
<gene>
    <name evidence="3" type="ORF">ACFP3T_12780</name>
</gene>
<feature type="domain" description="Serine aminopeptidase S33" evidence="2">
    <location>
        <begin position="14"/>
        <end position="230"/>
    </location>
</feature>
<keyword evidence="3" id="KW-0378">Hydrolase</keyword>
<evidence type="ECO:0000313" key="4">
    <source>
        <dbReference type="Proteomes" id="UP001596253"/>
    </source>
</evidence>
<evidence type="ECO:0000313" key="3">
    <source>
        <dbReference type="EMBL" id="MFC6165548.1"/>
    </source>
</evidence>
<dbReference type="SUPFAM" id="SSF53474">
    <property type="entry name" value="alpha/beta-Hydrolases"/>
    <property type="match status" value="1"/>
</dbReference>
<dbReference type="PIRSF" id="PIRSF017388">
    <property type="entry name" value="Esterase_lipase"/>
    <property type="match status" value="1"/>
</dbReference>
<dbReference type="PANTHER" id="PTHR43798">
    <property type="entry name" value="MONOACYLGLYCEROL LIPASE"/>
    <property type="match status" value="1"/>
</dbReference>
<keyword evidence="1" id="KW-0812">Transmembrane</keyword>
<dbReference type="InterPro" id="IPR012354">
    <property type="entry name" value="Esterase_lipase"/>
</dbReference>
<dbReference type="RefSeq" id="WP_137640771.1">
    <property type="nucleotide sequence ID" value="NZ_BJDK01000028.1"/>
</dbReference>
<dbReference type="InterPro" id="IPR050266">
    <property type="entry name" value="AB_hydrolase_sf"/>
</dbReference>
<dbReference type="Proteomes" id="UP001596253">
    <property type="component" value="Unassembled WGS sequence"/>
</dbReference>
<proteinExistence type="predicted"/>
<keyword evidence="4" id="KW-1185">Reference proteome</keyword>
<dbReference type="GO" id="GO:0016787">
    <property type="term" value="F:hydrolase activity"/>
    <property type="evidence" value="ECO:0007669"/>
    <property type="project" value="UniProtKB-KW"/>
</dbReference>
<dbReference type="InterPro" id="IPR029058">
    <property type="entry name" value="AB_hydrolase_fold"/>
</dbReference>
<feature type="transmembrane region" description="Helical" evidence="1">
    <location>
        <begin position="84"/>
        <end position="105"/>
    </location>
</feature>
<feature type="transmembrane region" description="Helical" evidence="1">
    <location>
        <begin position="111"/>
        <end position="133"/>
    </location>
</feature>
<dbReference type="PANTHER" id="PTHR43798:SF33">
    <property type="entry name" value="HYDROLASE, PUTATIVE (AFU_ORTHOLOGUE AFUA_2G14860)-RELATED"/>
    <property type="match status" value="1"/>
</dbReference>
<evidence type="ECO:0000259" key="2">
    <source>
        <dbReference type="Pfam" id="PF12146"/>
    </source>
</evidence>
<sequence length="251" mass="27445">MLKQPEPFFFEHGDQVVILLHAYSGSANDVRMLARVLERANYSVYAPQFTGHATGDPRDIVTQGSPAKWWEDTQRAISFVRQKGYTKVSIFGLSLGGLFATLALADDPELLGGGIFSSPVLPTATTAVAAMFIQRSRQLLTRQHLDAAAQAPIIAALKPAVAAQLTAVGQFTRTVIQPQLAHLTRPYFIAQGGQDELIDATGAARLRDQLQTQGLPVDYHWYPTAGHVLTVNAAHHQLEQAVLTYLKTIYK</sequence>
<name>A0ABW1RBI8_9LACO</name>
<dbReference type="InterPro" id="IPR022742">
    <property type="entry name" value="Hydrolase_4"/>
</dbReference>
<dbReference type="EMBL" id="JBHSSD010000054">
    <property type="protein sequence ID" value="MFC6165548.1"/>
    <property type="molecule type" value="Genomic_DNA"/>
</dbReference>
<dbReference type="Pfam" id="PF12146">
    <property type="entry name" value="Hydrolase_4"/>
    <property type="match status" value="1"/>
</dbReference>
<organism evidence="3 4">
    <name type="scientific">Lactiplantibacillus dongliensis</name>
    <dbReference type="NCBI Taxonomy" id="2559919"/>
    <lineage>
        <taxon>Bacteria</taxon>
        <taxon>Bacillati</taxon>
        <taxon>Bacillota</taxon>
        <taxon>Bacilli</taxon>
        <taxon>Lactobacillales</taxon>
        <taxon>Lactobacillaceae</taxon>
        <taxon>Lactiplantibacillus</taxon>
    </lineage>
</organism>